<dbReference type="Gene3D" id="2.60.40.2700">
    <property type="match status" value="1"/>
</dbReference>
<feature type="domain" description="Stomatal closure-related actin-binding protein Ig" evidence="1">
    <location>
        <begin position="45"/>
        <end position="86"/>
    </location>
</feature>
<evidence type="ECO:0000259" key="1">
    <source>
        <dbReference type="Pfam" id="PF16709"/>
    </source>
</evidence>
<organism evidence="2 3">
    <name type="scientific">Deinandra increscens subsp. villosa</name>
    <dbReference type="NCBI Taxonomy" id="3103831"/>
    <lineage>
        <taxon>Eukaryota</taxon>
        <taxon>Viridiplantae</taxon>
        <taxon>Streptophyta</taxon>
        <taxon>Embryophyta</taxon>
        <taxon>Tracheophyta</taxon>
        <taxon>Spermatophyta</taxon>
        <taxon>Magnoliopsida</taxon>
        <taxon>eudicotyledons</taxon>
        <taxon>Gunneridae</taxon>
        <taxon>Pentapetalae</taxon>
        <taxon>asterids</taxon>
        <taxon>campanulids</taxon>
        <taxon>Asterales</taxon>
        <taxon>Asteraceae</taxon>
        <taxon>Asteroideae</taxon>
        <taxon>Heliantheae alliance</taxon>
        <taxon>Madieae</taxon>
        <taxon>Madiinae</taxon>
        <taxon>Deinandra</taxon>
    </lineage>
</organism>
<reference evidence="2 3" key="1">
    <citation type="submission" date="2024-04" db="EMBL/GenBank/DDBJ databases">
        <title>The reference genome of an endangered Asteraceae, Deinandra increscens subsp. villosa, native to the Central Coast of California.</title>
        <authorList>
            <person name="Guilliams M."/>
            <person name="Hasenstab-Lehman K."/>
            <person name="Meyer R."/>
            <person name="Mcevoy S."/>
        </authorList>
    </citation>
    <scope>NUCLEOTIDE SEQUENCE [LARGE SCALE GENOMIC DNA]</scope>
    <source>
        <tissue evidence="2">Leaf</tissue>
    </source>
</reference>
<evidence type="ECO:0000313" key="2">
    <source>
        <dbReference type="EMBL" id="KAK9079260.1"/>
    </source>
</evidence>
<dbReference type="GO" id="GO:0003779">
    <property type="term" value="F:actin binding"/>
    <property type="evidence" value="ECO:0007669"/>
    <property type="project" value="InterPro"/>
</dbReference>
<dbReference type="AlphaFoldDB" id="A0AAP0HE15"/>
<protein>
    <recommendedName>
        <fullName evidence="1">Stomatal closure-related actin-binding protein Ig domain-containing protein</fullName>
    </recommendedName>
</protein>
<dbReference type="InterPro" id="IPR032015">
    <property type="entry name" value="SCAB-Ig"/>
</dbReference>
<accession>A0AAP0HE15</accession>
<dbReference type="GO" id="GO:0010119">
    <property type="term" value="P:regulation of stomatal movement"/>
    <property type="evidence" value="ECO:0007669"/>
    <property type="project" value="InterPro"/>
</dbReference>
<dbReference type="Proteomes" id="UP001408789">
    <property type="component" value="Unassembled WGS sequence"/>
</dbReference>
<keyword evidence="3" id="KW-1185">Reference proteome</keyword>
<gene>
    <name evidence="2" type="ORF">SSX86_000930</name>
</gene>
<comment type="caution">
    <text evidence="2">The sequence shown here is derived from an EMBL/GenBank/DDBJ whole genome shotgun (WGS) entry which is preliminary data.</text>
</comment>
<dbReference type="PANTHER" id="PTHR31172:SF7">
    <property type="entry name" value="STOMATAL CLOSURE-RELATED ACTIN-BINDING PROTEIN 3"/>
    <property type="match status" value="1"/>
</dbReference>
<dbReference type="PANTHER" id="PTHR31172">
    <property type="entry name" value="STOMATAL CLOSURE-RELATED ACTIN-BINDING PROTEIN 1"/>
    <property type="match status" value="1"/>
</dbReference>
<dbReference type="EMBL" id="JBCNJP010000003">
    <property type="protein sequence ID" value="KAK9079260.1"/>
    <property type="molecule type" value="Genomic_DNA"/>
</dbReference>
<sequence length="96" mass="11112">MCPPNSSSQDLALRLQIHEKFSFSVKLQQELLLKKLVEDNKLSLYALEGSRSLGSVLRLQSCSEEAMELSKCSLQWYRLSSQCSRNKDERMMKMDH</sequence>
<evidence type="ECO:0000313" key="3">
    <source>
        <dbReference type="Proteomes" id="UP001408789"/>
    </source>
</evidence>
<dbReference type="GO" id="GO:0007015">
    <property type="term" value="P:actin filament organization"/>
    <property type="evidence" value="ECO:0007669"/>
    <property type="project" value="InterPro"/>
</dbReference>
<proteinExistence type="predicted"/>
<dbReference type="InterPro" id="IPR039640">
    <property type="entry name" value="SCAB"/>
</dbReference>
<dbReference type="Pfam" id="PF16709">
    <property type="entry name" value="SCAB-Ig"/>
    <property type="match status" value="1"/>
</dbReference>
<name>A0AAP0HE15_9ASTR</name>